<dbReference type="PANTHER" id="PTHR11452:SF42">
    <property type="entry name" value="ALPHA-GALACTOSIDASE"/>
    <property type="match status" value="1"/>
</dbReference>
<dbReference type="RefSeq" id="WP_023553441.1">
    <property type="nucleotide sequence ID" value="NZ_CM002285.1"/>
</dbReference>
<evidence type="ECO:0000256" key="1">
    <source>
        <dbReference type="ARBA" id="ARBA00009743"/>
    </source>
</evidence>
<dbReference type="OrthoDB" id="9807519at2"/>
<dbReference type="InterPro" id="IPR013780">
    <property type="entry name" value="Glyco_hydro_b"/>
</dbReference>
<keyword evidence="8" id="KW-1185">Reference proteome</keyword>
<dbReference type="InterPro" id="IPR008979">
    <property type="entry name" value="Galactose-bd-like_sf"/>
</dbReference>
<comment type="caution">
    <text evidence="7">The sequence shown here is derived from an EMBL/GenBank/DDBJ whole genome shotgun (WGS) entry which is preliminary data.</text>
</comment>
<dbReference type="SUPFAM" id="SSF51445">
    <property type="entry name" value="(Trans)glycosidases"/>
    <property type="match status" value="1"/>
</dbReference>
<dbReference type="Gene3D" id="3.20.20.70">
    <property type="entry name" value="Aldolase class I"/>
    <property type="match status" value="1"/>
</dbReference>
<evidence type="ECO:0000313" key="8">
    <source>
        <dbReference type="Proteomes" id="UP000017984"/>
    </source>
</evidence>
<dbReference type="GO" id="GO:0030246">
    <property type="term" value="F:carbohydrate binding"/>
    <property type="evidence" value="ECO:0007669"/>
    <property type="project" value="InterPro"/>
</dbReference>
<dbReference type="InterPro" id="IPR005084">
    <property type="entry name" value="CBM6"/>
</dbReference>
<dbReference type="InterPro" id="IPR002241">
    <property type="entry name" value="Glyco_hydro_27"/>
</dbReference>
<evidence type="ECO:0000256" key="2">
    <source>
        <dbReference type="ARBA" id="ARBA00022729"/>
    </source>
</evidence>
<dbReference type="Pfam" id="PF16499">
    <property type="entry name" value="Melibiase_2"/>
    <property type="match status" value="2"/>
</dbReference>
<dbReference type="Gene3D" id="2.60.120.260">
    <property type="entry name" value="Galactose-binding domain-like"/>
    <property type="match status" value="1"/>
</dbReference>
<dbReference type="InterPro" id="IPR006584">
    <property type="entry name" value="Cellulose-bd_IV"/>
</dbReference>
<sequence length="621" mass="67025">MRSSPYRALRGAVPGFPRRTVRSMLVLAITAGLAAVVPTAATRALAVSPDPTTPAANSADAASTMAAKPYMGWSSWSMQSSHYPGLNPDGNYSYLTEANVLKQTDALATTLKKYGYDYVNIDAGWWMDKNWTSEFDQYGRQTPDPVRFPHGMKPVADHIHAKGLKAGIYLPVGLEKGAYGGGKVPIRNAPGCTTANVVYPDLRTTNGWDSAYKLDFGNPCAQKYIDSQAQMLADWGYDFLKLDGVGPGSFKSGDNYNNIADVAAWHQAIAATGRPIHLELSWSLDIGHAADWKKYSNGWRIDTDVECYCNTLVTWENSVNDRWNDAPAWSHQAGPGGWNDLDAIDVGNGAMDGLTKAERQSYMTLWAINKSPLFTGDDLTRLDGYGLSLLTNQEVIAVDRNSSPVARPVTPMGDQQVWGTENADGTYTVALFNLGSSPSAVTADWASFGFTGAASVRDLWNHQNLGTYKKRITATLPGHGSRLFTVRPGGSKLPTTGYEAESTDNTLTGNASIAACDACSGGKKVGNLYLGSKLQFNDIRVKKDGIYTVNVAYVSGDPRSVTVYSNSGNGTSLKFPSTGDWNTVDTVSVQLALKAGSNTITFDSGWDYAPDIDRIDVPKTL</sequence>
<proteinExistence type="inferred from homology"/>
<dbReference type="AlphaFoldDB" id="V6JQD4"/>
<dbReference type="Pfam" id="PF03422">
    <property type="entry name" value="CBM_6"/>
    <property type="match status" value="1"/>
</dbReference>
<dbReference type="EMBL" id="AWQX01000385">
    <property type="protein sequence ID" value="EST19064.1"/>
    <property type="molecule type" value="Genomic_DNA"/>
</dbReference>
<evidence type="ECO:0000313" key="7">
    <source>
        <dbReference type="EMBL" id="EST19064.1"/>
    </source>
</evidence>
<dbReference type="CDD" id="cd14792">
    <property type="entry name" value="GH27"/>
    <property type="match status" value="1"/>
</dbReference>
<keyword evidence="4 5" id="KW-0326">Glycosidase</keyword>
<dbReference type="SMART" id="SM00606">
    <property type="entry name" value="CBD_IV"/>
    <property type="match status" value="1"/>
</dbReference>
<keyword evidence="5" id="KW-1015">Disulfide bond</keyword>
<keyword evidence="2" id="KW-0732">Signal</keyword>
<dbReference type="Pfam" id="PF17801">
    <property type="entry name" value="Melibiase_C"/>
    <property type="match status" value="1"/>
</dbReference>
<evidence type="ECO:0000259" key="6">
    <source>
        <dbReference type="PROSITE" id="PS51175"/>
    </source>
</evidence>
<dbReference type="InterPro" id="IPR041233">
    <property type="entry name" value="Melibiase_C"/>
</dbReference>
<feature type="domain" description="CBM6" evidence="6">
    <location>
        <begin position="496"/>
        <end position="618"/>
    </location>
</feature>
<evidence type="ECO:0000256" key="4">
    <source>
        <dbReference type="ARBA" id="ARBA00023295"/>
    </source>
</evidence>
<dbReference type="GO" id="GO:0005975">
    <property type="term" value="P:carbohydrate metabolic process"/>
    <property type="evidence" value="ECO:0007669"/>
    <property type="project" value="InterPro"/>
</dbReference>
<dbReference type="PANTHER" id="PTHR11452">
    <property type="entry name" value="ALPHA-GALACTOSIDASE/ALPHA-N-ACETYLGALACTOSAMINIDASE"/>
    <property type="match status" value="1"/>
</dbReference>
<dbReference type="SUPFAM" id="SSF49785">
    <property type="entry name" value="Galactose-binding domain-like"/>
    <property type="match status" value="1"/>
</dbReference>
<dbReference type="CDD" id="cd04081">
    <property type="entry name" value="CBM35_galactosidase-like"/>
    <property type="match status" value="1"/>
</dbReference>
<comment type="catalytic activity">
    <reaction evidence="5">
        <text>Hydrolysis of terminal, non-reducing alpha-D-galactose residues in alpha-D-galactosides, including galactose oligosaccharides, galactomannans and galactolipids.</text>
        <dbReference type="EC" id="3.2.1.22"/>
    </reaction>
</comment>
<evidence type="ECO:0000256" key="3">
    <source>
        <dbReference type="ARBA" id="ARBA00022801"/>
    </source>
</evidence>
<dbReference type="Gene3D" id="2.60.40.1180">
    <property type="entry name" value="Golgi alpha-mannosidase II"/>
    <property type="match status" value="1"/>
</dbReference>
<dbReference type="SUPFAM" id="SSF51011">
    <property type="entry name" value="Glycosyl hydrolase domain"/>
    <property type="match status" value="1"/>
</dbReference>
<dbReference type="GO" id="GO:0004557">
    <property type="term" value="F:alpha-galactosidase activity"/>
    <property type="evidence" value="ECO:0007669"/>
    <property type="project" value="UniProtKB-EC"/>
</dbReference>
<dbReference type="HOGENOM" id="CLU_013093_3_2_11"/>
<dbReference type="PRINTS" id="PR00740">
    <property type="entry name" value="GLHYDRLASE27"/>
</dbReference>
<organism evidence="7 8">
    <name type="scientific">Streptomyces roseochromogenus subsp. oscitans DS 12.976</name>
    <dbReference type="NCBI Taxonomy" id="1352936"/>
    <lineage>
        <taxon>Bacteria</taxon>
        <taxon>Bacillati</taxon>
        <taxon>Actinomycetota</taxon>
        <taxon>Actinomycetes</taxon>
        <taxon>Kitasatosporales</taxon>
        <taxon>Streptomycetaceae</taxon>
        <taxon>Streptomyces</taxon>
    </lineage>
</organism>
<reference evidence="7 8" key="1">
    <citation type="journal article" date="2014" name="Genome Announc.">
        <title>Draft Genome Sequence of Streptomyces roseochromogenes subsp. oscitans DS 12.976, Producer of the Aminocoumarin Antibiotic Clorobiocin.</title>
        <authorList>
            <person name="Ruckert C."/>
            <person name="Kalinowski J."/>
            <person name="Heide L."/>
            <person name="Apel A.K."/>
        </authorList>
    </citation>
    <scope>NUCLEOTIDE SEQUENCE [LARGE SCALE GENOMIC DNA]</scope>
    <source>
        <strain evidence="7 8">DS 12.976</strain>
    </source>
</reference>
<accession>V6JQD4</accession>
<gene>
    <name evidence="7" type="ORF">M878_43135</name>
</gene>
<dbReference type="Proteomes" id="UP000017984">
    <property type="component" value="Chromosome"/>
</dbReference>
<dbReference type="InterPro" id="IPR013785">
    <property type="entry name" value="Aldolase_TIM"/>
</dbReference>
<keyword evidence="3 5" id="KW-0378">Hydrolase</keyword>
<comment type="similarity">
    <text evidence="1 5">Belongs to the glycosyl hydrolase 27 family.</text>
</comment>
<dbReference type="STRING" id="1352936.M878_43135"/>
<protein>
    <recommendedName>
        <fullName evidence="5">Alpha-galactosidase</fullName>
        <ecNumber evidence="5">3.2.1.22</ecNumber>
    </recommendedName>
    <alternativeName>
        <fullName evidence="5">Melibiase</fullName>
    </alternativeName>
</protein>
<dbReference type="EC" id="3.2.1.22" evidence="5"/>
<dbReference type="InterPro" id="IPR017853">
    <property type="entry name" value="GH"/>
</dbReference>
<name>V6JQD4_STRRC</name>
<evidence type="ECO:0000256" key="5">
    <source>
        <dbReference type="RuleBase" id="RU361168"/>
    </source>
</evidence>
<dbReference type="PATRIC" id="fig|1352936.5.peg.8932"/>
<dbReference type="PROSITE" id="PS51175">
    <property type="entry name" value="CBM6"/>
    <property type="match status" value="1"/>
</dbReference>